<proteinExistence type="predicted"/>
<keyword evidence="4" id="KW-1185">Reference proteome</keyword>
<evidence type="ECO:0000313" key="3">
    <source>
        <dbReference type="EMBL" id="VDP00750.1"/>
    </source>
</evidence>
<dbReference type="EMBL" id="UZAM01007679">
    <property type="protein sequence ID" value="VDP00750.1"/>
    <property type="molecule type" value="Genomic_DNA"/>
</dbReference>
<evidence type="ECO:0000256" key="2">
    <source>
        <dbReference type="ARBA" id="ARBA00023242"/>
    </source>
</evidence>
<sequence length="200" mass="23549">MDEAIRRKLLADGEGMGDERRLILVTKMFMRWSTDGSDVTLRKLKHMLQQSDTAMYKTMLVNQAIARESKECSDLAAKVQQQMIQAQTRFVEWKQRLKDAQQVRKYQQEYELISEMINKYPSRAEMNRRLEQLREDLRNSAERRKHCDAVLEIRRKQAHLLMIALNELNHQRYCLASPVISAYSTVPVLFVSTIFTSENH</sequence>
<evidence type="ECO:0000313" key="5">
    <source>
        <dbReference type="WBParaSite" id="SBAD_0000346601-mRNA-1"/>
    </source>
</evidence>
<gene>
    <name evidence="3" type="ORF">SBAD_LOCUS3312</name>
</gene>
<dbReference type="GO" id="GO:0006397">
    <property type="term" value="P:mRNA processing"/>
    <property type="evidence" value="ECO:0007669"/>
    <property type="project" value="InterPro"/>
</dbReference>
<dbReference type="Pfam" id="PF05615">
    <property type="entry name" value="THOC7"/>
    <property type="match status" value="1"/>
</dbReference>
<evidence type="ECO:0000256" key="1">
    <source>
        <dbReference type="ARBA" id="ARBA00004123"/>
    </source>
</evidence>
<protein>
    <submittedName>
        <fullName evidence="5">THO complex subunit 7 homolog</fullName>
    </submittedName>
</protein>
<dbReference type="AlphaFoldDB" id="A0A183II67"/>
<dbReference type="InterPro" id="IPR008501">
    <property type="entry name" value="THOC7/Mft1"/>
</dbReference>
<evidence type="ECO:0000313" key="4">
    <source>
        <dbReference type="Proteomes" id="UP000270296"/>
    </source>
</evidence>
<dbReference type="WBParaSite" id="SBAD_0000346601-mRNA-1">
    <property type="protein sequence ID" value="SBAD_0000346601-mRNA-1"/>
    <property type="gene ID" value="SBAD_0000346601"/>
</dbReference>
<dbReference type="Proteomes" id="UP000270296">
    <property type="component" value="Unassembled WGS sequence"/>
</dbReference>
<organism evidence="5">
    <name type="scientific">Soboliphyme baturini</name>
    <dbReference type="NCBI Taxonomy" id="241478"/>
    <lineage>
        <taxon>Eukaryota</taxon>
        <taxon>Metazoa</taxon>
        <taxon>Ecdysozoa</taxon>
        <taxon>Nematoda</taxon>
        <taxon>Enoplea</taxon>
        <taxon>Dorylaimia</taxon>
        <taxon>Dioctophymatida</taxon>
        <taxon>Dioctophymatoidea</taxon>
        <taxon>Soboliphymatidae</taxon>
        <taxon>Soboliphyme</taxon>
    </lineage>
</organism>
<reference evidence="3 4" key="2">
    <citation type="submission" date="2018-11" db="EMBL/GenBank/DDBJ databases">
        <authorList>
            <consortium name="Pathogen Informatics"/>
        </authorList>
    </citation>
    <scope>NUCLEOTIDE SEQUENCE [LARGE SCALE GENOMIC DNA]</scope>
</reference>
<name>A0A183II67_9BILA</name>
<dbReference type="GO" id="GO:0000445">
    <property type="term" value="C:THO complex part of transcription export complex"/>
    <property type="evidence" value="ECO:0007669"/>
    <property type="project" value="InterPro"/>
</dbReference>
<accession>A0A183II67</accession>
<keyword evidence="2" id="KW-0539">Nucleus</keyword>
<dbReference type="OrthoDB" id="205166at2759"/>
<reference evidence="5" key="1">
    <citation type="submission" date="2016-06" db="UniProtKB">
        <authorList>
            <consortium name="WormBaseParasite"/>
        </authorList>
    </citation>
    <scope>IDENTIFICATION</scope>
</reference>
<comment type="subcellular location">
    <subcellularLocation>
        <location evidence="1">Nucleus</location>
    </subcellularLocation>
</comment>